<dbReference type="Pfam" id="PF01488">
    <property type="entry name" value="Shikimate_DH"/>
    <property type="match status" value="1"/>
</dbReference>
<dbReference type="CDD" id="cd05213">
    <property type="entry name" value="NAD_bind_Glutamyl_tRNA_reduct"/>
    <property type="match status" value="1"/>
</dbReference>
<dbReference type="GO" id="GO:0008883">
    <property type="term" value="F:glutamyl-tRNA reductase activity"/>
    <property type="evidence" value="ECO:0007669"/>
    <property type="project" value="UniProtKB-UniRule"/>
</dbReference>
<dbReference type="InterPro" id="IPR036453">
    <property type="entry name" value="GluRdtase_dimer_dom_sf"/>
</dbReference>
<comment type="domain">
    <text evidence="9">Possesses an unusual extended V-shaped dimeric structure with each monomer consisting of three distinct domains arranged along a curved 'spinal' alpha-helix. The N-terminal catalytic domain specifically recognizes the glutamate moiety of the substrate. The second domain is the NADPH-binding domain, and the third C-terminal domain is responsible for dimerization.</text>
</comment>
<evidence type="ECO:0000256" key="1">
    <source>
        <dbReference type="ARBA" id="ARBA00005059"/>
    </source>
</evidence>
<sequence>MALVSLAIDYKKASVEVRSLFALNHNDSRELYSSILEIENIEHAVFISTCNRTELYLEISELRVVDEAIAWWQSKVKTTKFNLKDYIKLRQGTEVIKHLMKLACGLESMVLGEPQILGQVKSSYSESKQNNALGKELDRVFQKVFATAKKVRRETKIGYCPVSVAFSAISLAKRQLDNISEKTVLIIGAGETGELLFKHINSLEPEHIYIANRTIERADNITKNFSNATSFNLDNIANLVNKADIIVAAVTFSEYIIKSEEVDSIKERVFIDISIPRVIEPEIKNLENSVYYSIDDIQSVMEDSRDKRLAEAKRATKIIEKSLEEYIAKERAIVSNEAIKELFDKASNMVDSEIEKSLAKLKNGKDAEDVLRRFAYDIQNKVLHYPVKGMKKATRDGRDDCFMCMKRMFGLN</sequence>
<dbReference type="RefSeq" id="WP_071663160.1">
    <property type="nucleotide sequence ID" value="NZ_CP009654.1"/>
</dbReference>
<dbReference type="InterPro" id="IPR036291">
    <property type="entry name" value="NAD(P)-bd_dom_sf"/>
</dbReference>
<dbReference type="Gene3D" id="3.30.460.30">
    <property type="entry name" value="Glutamyl-tRNA reductase, N-terminal domain"/>
    <property type="match status" value="1"/>
</dbReference>
<feature type="domain" description="Tetrapyrrole biosynthesis glutamyl-tRNA reductase dimerisation" evidence="15">
    <location>
        <begin position="315"/>
        <end position="411"/>
    </location>
</feature>
<dbReference type="Proteomes" id="UP000182521">
    <property type="component" value="Chromosome"/>
</dbReference>
<dbReference type="PROSITE" id="PS00747">
    <property type="entry name" value="GLUTR"/>
    <property type="match status" value="1"/>
</dbReference>
<accession>A0A1J0KSM0</accession>
<evidence type="ECO:0000256" key="7">
    <source>
        <dbReference type="ARBA" id="ARBA00047464"/>
    </source>
</evidence>
<evidence type="ECO:0000259" key="17">
    <source>
        <dbReference type="Pfam" id="PF05201"/>
    </source>
</evidence>
<keyword evidence="4 9" id="KW-0521">NADP</keyword>
<gene>
    <name evidence="9 18" type="primary">hemA</name>
    <name evidence="18" type="ORF">KX01_131</name>
</gene>
<evidence type="ECO:0000259" key="16">
    <source>
        <dbReference type="Pfam" id="PF01488"/>
    </source>
</evidence>
<evidence type="ECO:0000313" key="18">
    <source>
        <dbReference type="EMBL" id="APC96690.1"/>
    </source>
</evidence>
<reference evidence="19" key="1">
    <citation type="submission" date="2014-10" db="EMBL/GenBank/DDBJ databases">
        <authorList>
            <person name="Kuske C.R."/>
            <person name="Challacombe J.F."/>
            <person name="Daligault H.E."/>
            <person name="Davenport K.W."/>
            <person name="Johnson S.L."/>
            <person name="Siddaramappa S."/>
            <person name="Petersen J.M."/>
        </authorList>
    </citation>
    <scope>NUCLEOTIDE SEQUENCE [LARGE SCALE GENOMIC DNA]</scope>
    <source>
        <strain evidence="19">CA97-1460</strain>
    </source>
</reference>
<organism evidence="18 19">
    <name type="scientific">Francisella frigiditurris</name>
    <dbReference type="NCBI Taxonomy" id="1542390"/>
    <lineage>
        <taxon>Bacteria</taxon>
        <taxon>Pseudomonadati</taxon>
        <taxon>Pseudomonadota</taxon>
        <taxon>Gammaproteobacteria</taxon>
        <taxon>Thiotrichales</taxon>
        <taxon>Francisellaceae</taxon>
        <taxon>Francisella</taxon>
    </lineage>
</organism>
<dbReference type="GO" id="GO:0019353">
    <property type="term" value="P:protoporphyrinogen IX biosynthetic process from glutamate"/>
    <property type="evidence" value="ECO:0007669"/>
    <property type="project" value="TreeGrafter"/>
</dbReference>
<dbReference type="GO" id="GO:0050661">
    <property type="term" value="F:NADP binding"/>
    <property type="evidence" value="ECO:0007669"/>
    <property type="project" value="InterPro"/>
</dbReference>
<evidence type="ECO:0000256" key="3">
    <source>
        <dbReference type="ARBA" id="ARBA00012970"/>
    </source>
</evidence>
<dbReference type="SUPFAM" id="SSF69742">
    <property type="entry name" value="Glutamyl tRNA-reductase catalytic, N-terminal domain"/>
    <property type="match status" value="1"/>
</dbReference>
<evidence type="ECO:0000256" key="14">
    <source>
        <dbReference type="RuleBase" id="RU000584"/>
    </source>
</evidence>
<comment type="function">
    <text evidence="9">Catalyzes the NADPH-dependent reduction of glutamyl-tRNA(Glu) to glutamate 1-semialdehyde (GSA).</text>
</comment>
<feature type="domain" description="Glutamyl-tRNA reductase N-terminal" evidence="17">
    <location>
        <begin position="7"/>
        <end position="155"/>
    </location>
</feature>
<comment type="catalytic activity">
    <reaction evidence="7 9 14">
        <text>(S)-4-amino-5-oxopentanoate + tRNA(Glu) + NADP(+) = L-glutamyl-tRNA(Glu) + NADPH + H(+)</text>
        <dbReference type="Rhea" id="RHEA:12344"/>
        <dbReference type="Rhea" id="RHEA-COMP:9663"/>
        <dbReference type="Rhea" id="RHEA-COMP:9680"/>
        <dbReference type="ChEBI" id="CHEBI:15378"/>
        <dbReference type="ChEBI" id="CHEBI:57501"/>
        <dbReference type="ChEBI" id="CHEBI:57783"/>
        <dbReference type="ChEBI" id="CHEBI:58349"/>
        <dbReference type="ChEBI" id="CHEBI:78442"/>
        <dbReference type="ChEBI" id="CHEBI:78520"/>
        <dbReference type="EC" id="1.2.1.70"/>
    </reaction>
</comment>
<feature type="domain" description="Quinate/shikimate 5-dehydrogenase/glutamyl-tRNA reductase" evidence="16">
    <location>
        <begin position="171"/>
        <end position="300"/>
    </location>
</feature>
<dbReference type="Pfam" id="PF05201">
    <property type="entry name" value="GlutR_N"/>
    <property type="match status" value="1"/>
</dbReference>
<keyword evidence="19" id="KW-1185">Reference proteome</keyword>
<dbReference type="NCBIfam" id="NF010548">
    <property type="entry name" value="PRK13940.1"/>
    <property type="match status" value="1"/>
</dbReference>
<evidence type="ECO:0000256" key="6">
    <source>
        <dbReference type="ARBA" id="ARBA00023244"/>
    </source>
</evidence>
<dbReference type="InterPro" id="IPR036343">
    <property type="entry name" value="GluRdtase_N_sf"/>
</dbReference>
<dbReference type="OrthoDB" id="110209at2"/>
<evidence type="ECO:0000256" key="11">
    <source>
        <dbReference type="PIRSR" id="PIRSR000445-2"/>
    </source>
</evidence>
<evidence type="ECO:0000256" key="5">
    <source>
        <dbReference type="ARBA" id="ARBA00023002"/>
    </source>
</evidence>
<dbReference type="FunFam" id="3.30.460.30:FF:000001">
    <property type="entry name" value="Glutamyl-tRNA reductase"/>
    <property type="match status" value="1"/>
</dbReference>
<comment type="pathway">
    <text evidence="1 9 14">Porphyrin-containing compound metabolism; protoporphyrin-IX biosynthesis; 5-aminolevulinate from L-glutamyl-tRNA(Glu): step 1/2.</text>
</comment>
<feature type="binding site" evidence="9 11">
    <location>
        <position position="108"/>
    </location>
    <ligand>
        <name>substrate</name>
    </ligand>
</feature>
<evidence type="ECO:0000313" key="19">
    <source>
        <dbReference type="Proteomes" id="UP000182521"/>
    </source>
</evidence>
<dbReference type="NCBIfam" id="TIGR01035">
    <property type="entry name" value="hemA"/>
    <property type="match status" value="1"/>
</dbReference>
<evidence type="ECO:0000256" key="9">
    <source>
        <dbReference type="HAMAP-Rule" id="MF_00087"/>
    </source>
</evidence>
<dbReference type="InterPro" id="IPR006151">
    <property type="entry name" value="Shikm_DH/Glu-tRNA_Rdtase"/>
</dbReference>
<comment type="subunit">
    <text evidence="9">Homodimer.</text>
</comment>
<dbReference type="SUPFAM" id="SSF51735">
    <property type="entry name" value="NAD(P)-binding Rossmann-fold domains"/>
    <property type="match status" value="1"/>
</dbReference>
<keyword evidence="5 9" id="KW-0560">Oxidoreductase</keyword>
<dbReference type="EMBL" id="CP009654">
    <property type="protein sequence ID" value="APC96690.1"/>
    <property type="molecule type" value="Genomic_DNA"/>
</dbReference>
<protein>
    <recommendedName>
        <fullName evidence="8 9">Glutamyl-tRNA reductase</fullName>
        <shortName evidence="9">GluTR</shortName>
        <ecNumber evidence="3 9">1.2.1.70</ecNumber>
    </recommendedName>
</protein>
<name>A0A1J0KSM0_9GAMM</name>
<evidence type="ECO:0000256" key="12">
    <source>
        <dbReference type="PIRSR" id="PIRSR000445-3"/>
    </source>
</evidence>
<dbReference type="STRING" id="1542390.KX01_131"/>
<feature type="binding site" evidence="9 11">
    <location>
        <begin position="113"/>
        <end position="115"/>
    </location>
    <ligand>
        <name>substrate</name>
    </ligand>
</feature>
<dbReference type="PANTHER" id="PTHR43013:SF1">
    <property type="entry name" value="GLUTAMYL-TRNA REDUCTASE"/>
    <property type="match status" value="1"/>
</dbReference>
<feature type="binding site" evidence="9 11">
    <location>
        <position position="119"/>
    </location>
    <ligand>
        <name>substrate</name>
    </ligand>
</feature>
<feature type="binding site" evidence="9 12">
    <location>
        <begin position="188"/>
        <end position="193"/>
    </location>
    <ligand>
        <name>NADP(+)</name>
        <dbReference type="ChEBI" id="CHEBI:58349"/>
    </ligand>
</feature>
<dbReference type="AlphaFoldDB" id="A0A1J0KSM0"/>
<comment type="miscellaneous">
    <text evidence="9">During catalysis, the active site Cys acts as a nucleophile attacking the alpha-carbonyl group of tRNA-bound glutamate with the formation of a thioester intermediate between enzyme and glutamate, and the concomitant release of tRNA(Glu). The thioester intermediate is finally reduced by direct hydride transfer from NADPH, to form the product GSA.</text>
</comment>
<dbReference type="UniPathway" id="UPA00251">
    <property type="reaction ID" value="UER00316"/>
</dbReference>
<dbReference type="SUPFAM" id="SSF69075">
    <property type="entry name" value="Glutamyl tRNA-reductase dimerization domain"/>
    <property type="match status" value="1"/>
</dbReference>
<evidence type="ECO:0000256" key="2">
    <source>
        <dbReference type="ARBA" id="ARBA00005916"/>
    </source>
</evidence>
<evidence type="ECO:0000256" key="4">
    <source>
        <dbReference type="ARBA" id="ARBA00022857"/>
    </source>
</evidence>
<evidence type="ECO:0000256" key="10">
    <source>
        <dbReference type="PIRSR" id="PIRSR000445-1"/>
    </source>
</evidence>
<dbReference type="InterPro" id="IPR015896">
    <property type="entry name" value="4pyrrol_synth_GluRdtase_dimer"/>
</dbReference>
<keyword evidence="6 9" id="KW-0627">Porphyrin biosynthesis</keyword>
<dbReference type="FunFam" id="3.40.50.720:FF:000031">
    <property type="entry name" value="Glutamyl-tRNA reductase"/>
    <property type="match status" value="1"/>
</dbReference>
<evidence type="ECO:0000259" key="15">
    <source>
        <dbReference type="Pfam" id="PF00745"/>
    </source>
</evidence>
<proteinExistence type="inferred from homology"/>
<evidence type="ECO:0000256" key="8">
    <source>
        <dbReference type="ARBA" id="ARBA00068659"/>
    </source>
</evidence>
<dbReference type="InterPro" id="IPR015895">
    <property type="entry name" value="4pyrrol_synth_GluRdtase_N"/>
</dbReference>
<feature type="site" description="Important for activity" evidence="9 13">
    <location>
        <position position="98"/>
    </location>
</feature>
<dbReference type="EC" id="1.2.1.70" evidence="3 9"/>
<dbReference type="PANTHER" id="PTHR43013">
    <property type="entry name" value="GLUTAMYL-TRNA REDUCTASE"/>
    <property type="match status" value="1"/>
</dbReference>
<feature type="active site" description="Nucleophile" evidence="9 10">
    <location>
        <position position="50"/>
    </location>
</feature>
<dbReference type="InterPro" id="IPR018214">
    <property type="entry name" value="GluRdtase_CS"/>
</dbReference>
<dbReference type="KEGG" id="frc:KX01_131"/>
<dbReference type="Pfam" id="PF00745">
    <property type="entry name" value="GlutR_dimer"/>
    <property type="match status" value="1"/>
</dbReference>
<dbReference type="Gene3D" id="3.40.50.720">
    <property type="entry name" value="NAD(P)-binding Rossmann-like Domain"/>
    <property type="match status" value="1"/>
</dbReference>
<evidence type="ECO:0000256" key="13">
    <source>
        <dbReference type="PIRSR" id="PIRSR000445-4"/>
    </source>
</evidence>
<dbReference type="InterPro" id="IPR000343">
    <property type="entry name" value="4pyrrol_synth_GluRdtase"/>
</dbReference>
<dbReference type="HAMAP" id="MF_00087">
    <property type="entry name" value="Glu_tRNA_reductase"/>
    <property type="match status" value="1"/>
</dbReference>
<feature type="binding site" evidence="9 11">
    <location>
        <begin position="49"/>
        <end position="52"/>
    </location>
    <ligand>
        <name>substrate</name>
    </ligand>
</feature>
<dbReference type="PIRSF" id="PIRSF000445">
    <property type="entry name" value="4pyrrol_synth_GluRdtase"/>
    <property type="match status" value="1"/>
</dbReference>
<comment type="similarity">
    <text evidence="2 9 14">Belongs to the glutamyl-tRNA reductase family.</text>
</comment>